<organism evidence="9 10">
    <name type="scientific">[Candida] arabinofermentans NRRL YB-2248</name>
    <dbReference type="NCBI Taxonomy" id="983967"/>
    <lineage>
        <taxon>Eukaryota</taxon>
        <taxon>Fungi</taxon>
        <taxon>Dikarya</taxon>
        <taxon>Ascomycota</taxon>
        <taxon>Saccharomycotina</taxon>
        <taxon>Pichiomycetes</taxon>
        <taxon>Pichiales</taxon>
        <taxon>Pichiaceae</taxon>
        <taxon>Ogataea</taxon>
        <taxon>Ogataea/Candida clade</taxon>
    </lineage>
</organism>
<evidence type="ECO:0000313" key="10">
    <source>
        <dbReference type="Proteomes" id="UP000094801"/>
    </source>
</evidence>
<dbReference type="InterPro" id="IPR007219">
    <property type="entry name" value="XnlR_reg_dom"/>
</dbReference>
<dbReference type="GO" id="GO:0000981">
    <property type="term" value="F:DNA-binding transcription factor activity, RNA polymerase II-specific"/>
    <property type="evidence" value="ECO:0007669"/>
    <property type="project" value="InterPro"/>
</dbReference>
<dbReference type="Pfam" id="PF00096">
    <property type="entry name" value="zf-C2H2"/>
    <property type="match status" value="1"/>
</dbReference>
<feature type="domain" description="C2H2-type" evidence="8">
    <location>
        <begin position="10"/>
        <end position="39"/>
    </location>
</feature>
<sequence>KKRKLEGPPYYCDFPECDKSFHRSEHLSRHKLNHNPKQIYQCNEPHCDKTFVRNDLLMRHIKRHEKKSIKEKPFKNHLVSVNDIIRQYSNEPSIASTPTTTTKRANLVVDEPPNILNWLFNDDPNLIDNGAEQNKFDNSAENDFMIDINEFQLNNTGQSFFIPDGFENFSPSSISPEEIYDGNIYLCDNLKLQELSELIPNIKNHPDFTRIKIEILIKTYWKFFHPRFPILHKPTFKAIDAPPLLLLAMIILGCKLSQCVDEISSSINEKMNNPSSLALEIATPLRWLLFSSPDFQPPATIYIIQSLLILEFYEKNCSTRQLHERAHLHHGTTIQLLRRLPTLGGTPQKANNGWTSESAKNWYNWIEFESLKRATFMCFYMDAIDGISFGHQMLIYAHQIQMTMPVEDEMWESNLLQFNSRLKKNFKRKPQPYLIALKNILNGQTERTNSLGKKVLVAGLCTLMFQIQQYDIQKSFGLDKFGMNNDNDTLNNNNWRNLLTAAFSIWRNDVGQSCCSSRTAVESVGSVVNSSQFSTSDTRCKCVTYHMAHVYMSIPHYDFTIYAGAPWRMNVKPSSTSERLYICKRVDDWTNTRHAKVCVTQCYLYLFEMFLSPLDGSYEYQYDYSPDHDLFFRSNVLGLCTVVLWTYVYSKYGVEINIHDESINFQNYKGKECGYAYLKRVREEFRLRSNGKNLHTWFSTCSGSEFYGQLMEWVDVLDDIPNLQNLTGLLHMIGNKLVHAEYTVVKEVGKLLLFCGKRSIGFEETILNDMYD</sequence>
<keyword evidence="4 7" id="KW-0863">Zinc-finger</keyword>
<dbReference type="PANTHER" id="PTHR40626:SF11">
    <property type="entry name" value="ZINC FINGER PROTEIN YPR022C"/>
    <property type="match status" value="1"/>
</dbReference>
<dbReference type="GO" id="GO:0000785">
    <property type="term" value="C:chromatin"/>
    <property type="evidence" value="ECO:0007669"/>
    <property type="project" value="TreeGrafter"/>
</dbReference>
<keyword evidence="6" id="KW-0539">Nucleus</keyword>
<feature type="domain" description="C2H2-type" evidence="8">
    <location>
        <begin position="40"/>
        <end position="69"/>
    </location>
</feature>
<feature type="non-terminal residue" evidence="9">
    <location>
        <position position="1"/>
    </location>
</feature>
<dbReference type="AlphaFoldDB" id="A0A1E4T294"/>
<dbReference type="SMART" id="SM00355">
    <property type="entry name" value="ZnF_C2H2"/>
    <property type="match status" value="2"/>
</dbReference>
<evidence type="ECO:0000313" key="9">
    <source>
        <dbReference type="EMBL" id="ODV85873.1"/>
    </source>
</evidence>
<evidence type="ECO:0000256" key="2">
    <source>
        <dbReference type="ARBA" id="ARBA00022723"/>
    </source>
</evidence>
<accession>A0A1E4T294</accession>
<dbReference type="Pfam" id="PF04082">
    <property type="entry name" value="Fungal_trans"/>
    <property type="match status" value="1"/>
</dbReference>
<gene>
    <name evidence="9" type="ORF">CANARDRAFT_185399</name>
</gene>
<comment type="subcellular location">
    <subcellularLocation>
        <location evidence="1">Nucleus</location>
    </subcellularLocation>
</comment>
<evidence type="ECO:0000256" key="7">
    <source>
        <dbReference type="PROSITE-ProRule" id="PRU00042"/>
    </source>
</evidence>
<dbReference type="OrthoDB" id="1405595at2759"/>
<keyword evidence="2" id="KW-0479">Metal-binding</keyword>
<dbReference type="SUPFAM" id="SSF57667">
    <property type="entry name" value="beta-beta-alpha zinc fingers"/>
    <property type="match status" value="1"/>
</dbReference>
<dbReference type="InterPro" id="IPR013087">
    <property type="entry name" value="Znf_C2H2_type"/>
</dbReference>
<dbReference type="CDD" id="cd12148">
    <property type="entry name" value="fungal_TF_MHR"/>
    <property type="match status" value="1"/>
</dbReference>
<dbReference type="PROSITE" id="PS50157">
    <property type="entry name" value="ZINC_FINGER_C2H2_2"/>
    <property type="match status" value="2"/>
</dbReference>
<evidence type="ECO:0000256" key="1">
    <source>
        <dbReference type="ARBA" id="ARBA00004123"/>
    </source>
</evidence>
<dbReference type="InterPro" id="IPR036236">
    <property type="entry name" value="Znf_C2H2_sf"/>
</dbReference>
<keyword evidence="3" id="KW-0677">Repeat</keyword>
<keyword evidence="10" id="KW-1185">Reference proteome</keyword>
<reference evidence="10" key="1">
    <citation type="submission" date="2016-04" db="EMBL/GenBank/DDBJ databases">
        <title>Comparative genomics of biotechnologically important yeasts.</title>
        <authorList>
            <consortium name="DOE Joint Genome Institute"/>
            <person name="Riley R."/>
            <person name="Haridas S."/>
            <person name="Wolfe K.H."/>
            <person name="Lopes M.R."/>
            <person name="Hittinger C.T."/>
            <person name="Goker M."/>
            <person name="Salamov A."/>
            <person name="Wisecaver J."/>
            <person name="Long T.M."/>
            <person name="Aerts A.L."/>
            <person name="Barry K."/>
            <person name="Choi C."/>
            <person name="Clum A."/>
            <person name="Coughlan A.Y."/>
            <person name="Deshpande S."/>
            <person name="Douglass A.P."/>
            <person name="Hanson S.J."/>
            <person name="Klenk H.-P."/>
            <person name="Labutti K."/>
            <person name="Lapidus A."/>
            <person name="Lindquist E."/>
            <person name="Lipzen A."/>
            <person name="Meier-Kolthoff J.P."/>
            <person name="Ohm R.A."/>
            <person name="Otillar R.P."/>
            <person name="Pangilinan J."/>
            <person name="Peng Y."/>
            <person name="Rokas A."/>
            <person name="Rosa C.A."/>
            <person name="Scheuner C."/>
            <person name="Sibirny A.A."/>
            <person name="Slot J.C."/>
            <person name="Stielow J.B."/>
            <person name="Sun H."/>
            <person name="Kurtzman C.P."/>
            <person name="Blackwell M."/>
            <person name="Grigoriev I.V."/>
            <person name="Jeffries T.W."/>
        </authorList>
    </citation>
    <scope>NUCLEOTIDE SEQUENCE [LARGE SCALE GENOMIC DNA]</scope>
    <source>
        <strain evidence="10">NRRL YB-2248</strain>
    </source>
</reference>
<dbReference type="GO" id="GO:0006351">
    <property type="term" value="P:DNA-templated transcription"/>
    <property type="evidence" value="ECO:0007669"/>
    <property type="project" value="InterPro"/>
</dbReference>
<dbReference type="Gene3D" id="3.30.160.60">
    <property type="entry name" value="Classic Zinc Finger"/>
    <property type="match status" value="2"/>
</dbReference>
<dbReference type="EMBL" id="KV453851">
    <property type="protein sequence ID" value="ODV85873.1"/>
    <property type="molecule type" value="Genomic_DNA"/>
</dbReference>
<evidence type="ECO:0000256" key="3">
    <source>
        <dbReference type="ARBA" id="ARBA00022737"/>
    </source>
</evidence>
<protein>
    <recommendedName>
        <fullName evidence="8">C2H2-type domain-containing protein</fullName>
    </recommendedName>
</protein>
<name>A0A1E4T294_9ASCO</name>
<dbReference type="GO" id="GO:0000978">
    <property type="term" value="F:RNA polymerase II cis-regulatory region sequence-specific DNA binding"/>
    <property type="evidence" value="ECO:0007669"/>
    <property type="project" value="InterPro"/>
</dbReference>
<evidence type="ECO:0000256" key="6">
    <source>
        <dbReference type="ARBA" id="ARBA00023242"/>
    </source>
</evidence>
<feature type="non-terminal residue" evidence="9">
    <location>
        <position position="772"/>
    </location>
</feature>
<dbReference type="InterPro" id="IPR051059">
    <property type="entry name" value="VerF-like"/>
</dbReference>
<dbReference type="GO" id="GO:0005634">
    <property type="term" value="C:nucleus"/>
    <property type="evidence" value="ECO:0007669"/>
    <property type="project" value="UniProtKB-SubCell"/>
</dbReference>
<keyword evidence="5" id="KW-0862">Zinc</keyword>
<dbReference type="STRING" id="983967.A0A1E4T294"/>
<evidence type="ECO:0000259" key="8">
    <source>
        <dbReference type="PROSITE" id="PS50157"/>
    </source>
</evidence>
<dbReference type="GO" id="GO:0008270">
    <property type="term" value="F:zinc ion binding"/>
    <property type="evidence" value="ECO:0007669"/>
    <property type="project" value="UniProtKB-KW"/>
</dbReference>
<evidence type="ECO:0000256" key="5">
    <source>
        <dbReference type="ARBA" id="ARBA00022833"/>
    </source>
</evidence>
<dbReference type="PANTHER" id="PTHR40626">
    <property type="entry name" value="MIP31509P"/>
    <property type="match status" value="1"/>
</dbReference>
<dbReference type="Proteomes" id="UP000094801">
    <property type="component" value="Unassembled WGS sequence"/>
</dbReference>
<dbReference type="PROSITE" id="PS00028">
    <property type="entry name" value="ZINC_FINGER_C2H2_1"/>
    <property type="match status" value="2"/>
</dbReference>
<evidence type="ECO:0000256" key="4">
    <source>
        <dbReference type="ARBA" id="ARBA00022771"/>
    </source>
</evidence>
<proteinExistence type="predicted"/>